<reference evidence="1" key="2">
    <citation type="journal article" date="2016" name="Fungal Biol.">
        <title>Ochratoxin A production by Penicillium thymicola.</title>
        <authorList>
            <person name="Nguyen H.D.T."/>
            <person name="McMullin D.R."/>
            <person name="Ponomareva E."/>
            <person name="Riley R."/>
            <person name="Pomraning K.R."/>
            <person name="Baker S.E."/>
            <person name="Seifert K.A."/>
        </authorList>
    </citation>
    <scope>NUCLEOTIDE SEQUENCE</scope>
    <source>
        <strain evidence="1">DAOM 180753</strain>
    </source>
</reference>
<accession>A0AAI9T6B2</accession>
<dbReference type="Proteomes" id="UP001227192">
    <property type="component" value="Unassembled WGS sequence"/>
</dbReference>
<dbReference type="AlphaFoldDB" id="A0AAI9T6B2"/>
<evidence type="ECO:0000313" key="1">
    <source>
        <dbReference type="EMBL" id="KAJ9481040.1"/>
    </source>
</evidence>
<evidence type="ECO:0000313" key="2">
    <source>
        <dbReference type="Proteomes" id="UP001227192"/>
    </source>
</evidence>
<dbReference type="EMBL" id="LACB01000945">
    <property type="protein sequence ID" value="KAJ9481040.1"/>
    <property type="molecule type" value="Genomic_DNA"/>
</dbReference>
<organism evidence="1 2">
    <name type="scientific">Penicillium thymicola</name>
    <dbReference type="NCBI Taxonomy" id="293382"/>
    <lineage>
        <taxon>Eukaryota</taxon>
        <taxon>Fungi</taxon>
        <taxon>Dikarya</taxon>
        <taxon>Ascomycota</taxon>
        <taxon>Pezizomycotina</taxon>
        <taxon>Eurotiomycetes</taxon>
        <taxon>Eurotiomycetidae</taxon>
        <taxon>Eurotiales</taxon>
        <taxon>Aspergillaceae</taxon>
        <taxon>Penicillium</taxon>
    </lineage>
</organism>
<keyword evidence="2" id="KW-1185">Reference proteome</keyword>
<reference evidence="1" key="1">
    <citation type="submission" date="2015-06" db="EMBL/GenBank/DDBJ databases">
        <authorList>
            <person name="Nguyen H."/>
        </authorList>
    </citation>
    <scope>NUCLEOTIDE SEQUENCE</scope>
    <source>
        <strain evidence="1">DAOM 180753</strain>
    </source>
</reference>
<protein>
    <submittedName>
        <fullName evidence="1">Uncharacterized protein</fullName>
    </submittedName>
</protein>
<gene>
    <name evidence="1" type="ORF">VN97_g12471</name>
</gene>
<name>A0AAI9T6B2_PENTH</name>
<sequence>MQVYKYLLPPISFSFLSPPSHLFFSLGLHLLPFKVSLCTFHFSRAHLAPSTMVTFHHGHLPPWTFHLGHASGPSIMTPIHHDLLPWTHLTWTCHLFYASGHTPSTMVTFHHDPIHHGPSILVMHLDLPS</sequence>
<comment type="caution">
    <text evidence="1">The sequence shown here is derived from an EMBL/GenBank/DDBJ whole genome shotgun (WGS) entry which is preliminary data.</text>
</comment>
<proteinExistence type="predicted"/>